<dbReference type="RefSeq" id="XP_038780037.1">
    <property type="nucleotide sequence ID" value="XM_038924109.1"/>
</dbReference>
<gene>
    <name evidence="3" type="ORF">FOA43_003861</name>
</gene>
<dbReference type="Proteomes" id="UP000662931">
    <property type="component" value="Chromosome 4"/>
</dbReference>
<evidence type="ECO:0000313" key="4">
    <source>
        <dbReference type="Proteomes" id="UP000662931"/>
    </source>
</evidence>
<feature type="transmembrane region" description="Helical" evidence="2">
    <location>
        <begin position="137"/>
        <end position="158"/>
    </location>
</feature>
<evidence type="ECO:0000256" key="2">
    <source>
        <dbReference type="SAM" id="Phobius"/>
    </source>
</evidence>
<feature type="transmembrane region" description="Helical" evidence="2">
    <location>
        <begin position="170"/>
        <end position="195"/>
    </location>
</feature>
<dbReference type="GeneID" id="62197261"/>
<keyword evidence="2" id="KW-1133">Transmembrane helix</keyword>
<protein>
    <submittedName>
        <fullName evidence="3">Uncharacterized protein</fullName>
    </submittedName>
</protein>
<dbReference type="KEGG" id="bnn:FOA43_003861"/>
<sequence>MSSADPLASLMSQMTNGAASGTGIIKLMGLTKSYLNLDSVNDIPDYLVLDVKQVQQAQFGSYPDSKDVAPSGIFTAIFLLLSAAHLAMFIVNRSRGHKFYMSLAFSFYCMMRFVGFAMRISWAKNILRLKVGLASEVFLIIPTVLLASFNLVLAQRLFTWKHPIIGTRKLFWWGMLALYSVVIAVVVMAIVAGLVPYLYFLSQSHYDMCRNAMKVASTLIVMYSLLSMILVGAAYLFPTSQKERDSLIYQPFWVKSFSPCYFPPKGAAKTGETLFIRRHAGDSRQPLRTIVGAGMKLIDNHEEPESDELNDFENAGEEKFTLKHNMSIFIVATTTIFVFLGAIFRCVGVYLNQDYANQSWIFKPVVMYVLWGALETIVNIIYLVGRIDLRFYRPDLIKGDALVNGTSSSGSVDTEKDSNDTTDNVA</sequence>
<feature type="transmembrane region" description="Helical" evidence="2">
    <location>
        <begin position="328"/>
        <end position="353"/>
    </location>
</feature>
<keyword evidence="2" id="KW-0812">Transmembrane</keyword>
<keyword evidence="2" id="KW-0472">Membrane</keyword>
<organism evidence="3 4">
    <name type="scientific">Eeniella nana</name>
    <name type="common">Yeast</name>
    <name type="synonym">Brettanomyces nanus</name>
    <dbReference type="NCBI Taxonomy" id="13502"/>
    <lineage>
        <taxon>Eukaryota</taxon>
        <taxon>Fungi</taxon>
        <taxon>Dikarya</taxon>
        <taxon>Ascomycota</taxon>
        <taxon>Saccharomycotina</taxon>
        <taxon>Pichiomycetes</taxon>
        <taxon>Pichiales</taxon>
        <taxon>Pichiaceae</taxon>
        <taxon>Brettanomyces</taxon>
    </lineage>
</organism>
<dbReference type="PANTHER" id="PTHR35184">
    <property type="entry name" value="YALI0C10208P"/>
    <property type="match status" value="1"/>
</dbReference>
<evidence type="ECO:0000313" key="3">
    <source>
        <dbReference type="EMBL" id="QPG76472.1"/>
    </source>
</evidence>
<proteinExistence type="predicted"/>
<feature type="transmembrane region" description="Helical" evidence="2">
    <location>
        <begin position="103"/>
        <end position="122"/>
    </location>
</feature>
<dbReference type="PANTHER" id="PTHR35184:SF1">
    <property type="entry name" value="INTEGRAL MEMBRANE PROTEIN"/>
    <property type="match status" value="1"/>
</dbReference>
<name>A0A875S9G0_EENNA</name>
<dbReference type="InterPro" id="IPR021460">
    <property type="entry name" value="DUF3112"/>
</dbReference>
<feature type="region of interest" description="Disordered" evidence="1">
    <location>
        <begin position="405"/>
        <end position="426"/>
    </location>
</feature>
<feature type="transmembrane region" description="Helical" evidence="2">
    <location>
        <begin position="72"/>
        <end position="91"/>
    </location>
</feature>
<reference evidence="3" key="1">
    <citation type="submission" date="2020-10" db="EMBL/GenBank/DDBJ databases">
        <authorList>
            <person name="Roach M.J.R."/>
        </authorList>
    </citation>
    <scope>NUCLEOTIDE SEQUENCE</scope>
    <source>
        <strain evidence="3">CBS 1945</strain>
    </source>
</reference>
<dbReference type="Pfam" id="PF11309">
    <property type="entry name" value="DUF3112"/>
    <property type="match status" value="1"/>
</dbReference>
<feature type="transmembrane region" description="Helical" evidence="2">
    <location>
        <begin position="365"/>
        <end position="384"/>
    </location>
</feature>
<accession>A0A875S9G0</accession>
<dbReference type="OrthoDB" id="3357002at2759"/>
<keyword evidence="4" id="KW-1185">Reference proteome</keyword>
<dbReference type="AlphaFoldDB" id="A0A875S9G0"/>
<feature type="transmembrane region" description="Helical" evidence="2">
    <location>
        <begin position="215"/>
        <end position="237"/>
    </location>
</feature>
<dbReference type="EMBL" id="CP064815">
    <property type="protein sequence ID" value="QPG76472.1"/>
    <property type="molecule type" value="Genomic_DNA"/>
</dbReference>
<evidence type="ECO:0000256" key="1">
    <source>
        <dbReference type="SAM" id="MobiDB-lite"/>
    </source>
</evidence>